<dbReference type="AlphaFoldDB" id="A0A655CZ58"/>
<dbReference type="EMBL" id="CGCX01000127">
    <property type="protein sequence ID" value="CFR67818.1"/>
    <property type="molecule type" value="Genomic_DNA"/>
</dbReference>
<gene>
    <name evidence="1" type="ORF">ERS007657_00565</name>
    <name evidence="2" type="ORF">ERS007661_02543</name>
</gene>
<evidence type="ECO:0000313" key="4">
    <source>
        <dbReference type="Proteomes" id="UP000046680"/>
    </source>
</evidence>
<evidence type="ECO:0000313" key="2">
    <source>
        <dbReference type="EMBL" id="CNV49975.1"/>
    </source>
</evidence>
<evidence type="ECO:0000313" key="1">
    <source>
        <dbReference type="EMBL" id="CFR67818.1"/>
    </source>
</evidence>
<reference evidence="3 4" key="1">
    <citation type="submission" date="2015-03" db="EMBL/GenBank/DDBJ databases">
        <authorList>
            <consortium name="Pathogen Informatics"/>
        </authorList>
    </citation>
    <scope>NUCLEOTIDE SEQUENCE [LARGE SCALE GENOMIC DNA]</scope>
    <source>
        <strain evidence="1 4">C09601061</strain>
        <strain evidence="2 3">D00501624</strain>
    </source>
</reference>
<evidence type="ECO:0000313" key="3">
    <source>
        <dbReference type="Proteomes" id="UP000039217"/>
    </source>
</evidence>
<dbReference type="Proteomes" id="UP000046680">
    <property type="component" value="Unassembled WGS sequence"/>
</dbReference>
<name>A0A655CZ58_MYCTX</name>
<sequence length="39" mass="4371">MDGSKNSVKYTPVISRTTKLYRAISPSKNDQWVGKTLLS</sequence>
<dbReference type="Proteomes" id="UP000039217">
    <property type="component" value="Unassembled WGS sequence"/>
</dbReference>
<dbReference type="EMBL" id="CQQC01000914">
    <property type="protein sequence ID" value="CNV49975.1"/>
    <property type="molecule type" value="Genomic_DNA"/>
</dbReference>
<accession>A0A655CZ58</accession>
<protein>
    <submittedName>
        <fullName evidence="2">Uncharacterized protein</fullName>
    </submittedName>
</protein>
<organism evidence="2 3">
    <name type="scientific">Mycobacterium tuberculosis</name>
    <dbReference type="NCBI Taxonomy" id="1773"/>
    <lineage>
        <taxon>Bacteria</taxon>
        <taxon>Bacillati</taxon>
        <taxon>Actinomycetota</taxon>
        <taxon>Actinomycetes</taxon>
        <taxon>Mycobacteriales</taxon>
        <taxon>Mycobacteriaceae</taxon>
        <taxon>Mycobacterium</taxon>
        <taxon>Mycobacterium tuberculosis complex</taxon>
    </lineage>
</organism>
<proteinExistence type="predicted"/>